<dbReference type="SMART" id="SM00732">
    <property type="entry name" value="YqgFc"/>
    <property type="match status" value="1"/>
</dbReference>
<dbReference type="PANTHER" id="PTHR33317">
    <property type="entry name" value="POLYNUCLEOTIDYL TRANSFERASE, RIBONUCLEASE H-LIKE SUPERFAMILY PROTEIN"/>
    <property type="match status" value="1"/>
</dbReference>
<dbReference type="AlphaFoldDB" id="A0A1G6ZTH7"/>
<dbReference type="HAMAP" id="MF_00651">
    <property type="entry name" value="Nuclease_YqgF"/>
    <property type="match status" value="1"/>
</dbReference>
<reference evidence="7 8" key="1">
    <citation type="submission" date="2016-10" db="EMBL/GenBank/DDBJ databases">
        <authorList>
            <person name="de Groot N.N."/>
        </authorList>
    </citation>
    <scope>NUCLEOTIDE SEQUENCE [LARGE SCALE GENOMIC DNA]</scope>
    <source>
        <strain evidence="7 8">DSM 23421</strain>
    </source>
</reference>
<dbReference type="PANTHER" id="PTHR33317:SF4">
    <property type="entry name" value="POLYNUCLEOTIDYL TRANSFERASE, RIBONUCLEASE H-LIKE SUPERFAMILY PROTEIN"/>
    <property type="match status" value="1"/>
</dbReference>
<dbReference type="STRING" id="641691.SAMN05421636_10388"/>
<evidence type="ECO:0000256" key="4">
    <source>
        <dbReference type="ARBA" id="ARBA00022801"/>
    </source>
</evidence>
<dbReference type="RefSeq" id="WP_091866661.1">
    <property type="nucleotide sequence ID" value="NZ_FNAO01000003.1"/>
</dbReference>
<dbReference type="GO" id="GO:0005829">
    <property type="term" value="C:cytosol"/>
    <property type="evidence" value="ECO:0007669"/>
    <property type="project" value="TreeGrafter"/>
</dbReference>
<dbReference type="OrthoDB" id="9796140at2"/>
<sequence>MGRVLALDYGRKRTGIAVTDELQLIASGLTTVSTFELLDFLKQYTQDEKVVRFVVGEPRQMNNMPSESETFIAPFLIQLNNNFPNIPIARQDERFTSKMAVQTMIEGGLKKKQRRNKALVDEISATLILQAYLNTIQ</sequence>
<dbReference type="CDD" id="cd16964">
    <property type="entry name" value="YqgF"/>
    <property type="match status" value="1"/>
</dbReference>
<comment type="function">
    <text evidence="5">Could be a nuclease involved in processing of the 5'-end of pre-16S rRNA.</text>
</comment>
<dbReference type="EC" id="3.1.-.-" evidence="5"/>
<dbReference type="Pfam" id="PF03652">
    <property type="entry name" value="RuvX"/>
    <property type="match status" value="1"/>
</dbReference>
<dbReference type="InterPro" id="IPR006641">
    <property type="entry name" value="YqgF/RNaseH-like_dom"/>
</dbReference>
<dbReference type="NCBIfam" id="TIGR00250">
    <property type="entry name" value="RNAse_H_YqgF"/>
    <property type="match status" value="1"/>
</dbReference>
<dbReference type="GO" id="GO:0000967">
    <property type="term" value="P:rRNA 5'-end processing"/>
    <property type="evidence" value="ECO:0007669"/>
    <property type="project" value="UniProtKB-UniRule"/>
</dbReference>
<dbReference type="SUPFAM" id="SSF53098">
    <property type="entry name" value="Ribonuclease H-like"/>
    <property type="match status" value="1"/>
</dbReference>
<gene>
    <name evidence="7" type="ORF">SAMN05421636_10388</name>
</gene>
<proteinExistence type="inferred from homology"/>
<keyword evidence="3 5" id="KW-0540">Nuclease</keyword>
<dbReference type="InterPro" id="IPR037027">
    <property type="entry name" value="YqgF/RNaseH-like_dom_sf"/>
</dbReference>
<dbReference type="InterPro" id="IPR012337">
    <property type="entry name" value="RNaseH-like_sf"/>
</dbReference>
<comment type="subcellular location">
    <subcellularLocation>
        <location evidence="5">Cytoplasm</location>
    </subcellularLocation>
</comment>
<keyword evidence="2 5" id="KW-0690">Ribosome biogenesis</keyword>
<evidence type="ECO:0000256" key="5">
    <source>
        <dbReference type="HAMAP-Rule" id="MF_00651"/>
    </source>
</evidence>
<dbReference type="InterPro" id="IPR005227">
    <property type="entry name" value="YqgF"/>
</dbReference>
<accession>A0A1G6ZTH7</accession>
<keyword evidence="4 5" id="KW-0378">Hydrolase</keyword>
<evidence type="ECO:0000256" key="3">
    <source>
        <dbReference type="ARBA" id="ARBA00022722"/>
    </source>
</evidence>
<keyword evidence="8" id="KW-1185">Reference proteome</keyword>
<dbReference type="Gene3D" id="3.30.420.140">
    <property type="entry name" value="YqgF/RNase H-like domain"/>
    <property type="match status" value="1"/>
</dbReference>
<evidence type="ECO:0000313" key="7">
    <source>
        <dbReference type="EMBL" id="SDE05841.1"/>
    </source>
</evidence>
<protein>
    <recommendedName>
        <fullName evidence="5">Putative pre-16S rRNA nuclease</fullName>
        <ecNumber evidence="5">3.1.-.-</ecNumber>
    </recommendedName>
</protein>
<organism evidence="7 8">
    <name type="scientific">Pricia antarctica</name>
    <dbReference type="NCBI Taxonomy" id="641691"/>
    <lineage>
        <taxon>Bacteria</taxon>
        <taxon>Pseudomonadati</taxon>
        <taxon>Bacteroidota</taxon>
        <taxon>Flavobacteriia</taxon>
        <taxon>Flavobacteriales</taxon>
        <taxon>Flavobacteriaceae</taxon>
        <taxon>Pricia</taxon>
    </lineage>
</organism>
<evidence type="ECO:0000256" key="1">
    <source>
        <dbReference type="ARBA" id="ARBA00022490"/>
    </source>
</evidence>
<dbReference type="Proteomes" id="UP000199109">
    <property type="component" value="Unassembled WGS sequence"/>
</dbReference>
<evidence type="ECO:0000313" key="8">
    <source>
        <dbReference type="Proteomes" id="UP000199109"/>
    </source>
</evidence>
<evidence type="ECO:0000256" key="2">
    <source>
        <dbReference type="ARBA" id="ARBA00022517"/>
    </source>
</evidence>
<name>A0A1G6ZTH7_9FLAO</name>
<dbReference type="GO" id="GO:0004518">
    <property type="term" value="F:nuclease activity"/>
    <property type="evidence" value="ECO:0007669"/>
    <property type="project" value="UniProtKB-KW"/>
</dbReference>
<dbReference type="GO" id="GO:0016788">
    <property type="term" value="F:hydrolase activity, acting on ester bonds"/>
    <property type="evidence" value="ECO:0007669"/>
    <property type="project" value="UniProtKB-UniRule"/>
</dbReference>
<dbReference type="EMBL" id="FNAO01000003">
    <property type="protein sequence ID" value="SDE05841.1"/>
    <property type="molecule type" value="Genomic_DNA"/>
</dbReference>
<comment type="similarity">
    <text evidence="5">Belongs to the YqgF HJR family.</text>
</comment>
<evidence type="ECO:0000259" key="6">
    <source>
        <dbReference type="SMART" id="SM00732"/>
    </source>
</evidence>
<feature type="domain" description="YqgF/RNase H-like" evidence="6">
    <location>
        <begin position="2"/>
        <end position="100"/>
    </location>
</feature>
<keyword evidence="1 5" id="KW-0963">Cytoplasm</keyword>